<dbReference type="SUPFAM" id="SSF47781">
    <property type="entry name" value="RuvA domain 2-like"/>
    <property type="match status" value="1"/>
</dbReference>
<dbReference type="EMBL" id="JACXWD010000017">
    <property type="protein sequence ID" value="MBD3867871.1"/>
    <property type="molecule type" value="Genomic_DNA"/>
</dbReference>
<dbReference type="InterPro" id="IPR018239">
    <property type="entry name" value="DNA_ligase_AS"/>
</dbReference>
<dbReference type="PIRSF" id="PIRSF001604">
    <property type="entry name" value="LigA"/>
    <property type="match status" value="1"/>
</dbReference>
<dbReference type="SMART" id="SM00278">
    <property type="entry name" value="HhH1"/>
    <property type="match status" value="4"/>
</dbReference>
<keyword evidence="4 14" id="KW-0436">Ligase</keyword>
<feature type="binding site" evidence="14">
    <location>
        <position position="115"/>
    </location>
    <ligand>
        <name>NAD(+)</name>
        <dbReference type="ChEBI" id="CHEBI:57540"/>
    </ligand>
</feature>
<keyword evidence="11 14" id="KW-0234">DNA repair</keyword>
<dbReference type="Gene3D" id="6.20.10.30">
    <property type="match status" value="1"/>
</dbReference>
<dbReference type="SMART" id="SM00532">
    <property type="entry name" value="LIGANc"/>
    <property type="match status" value="1"/>
</dbReference>
<feature type="domain" description="BRCT" evidence="16">
    <location>
        <begin position="591"/>
        <end position="661"/>
    </location>
</feature>
<dbReference type="Pfam" id="PF00533">
    <property type="entry name" value="BRCT"/>
    <property type="match status" value="1"/>
</dbReference>
<feature type="binding site" evidence="14">
    <location>
        <position position="138"/>
    </location>
    <ligand>
        <name>NAD(+)</name>
        <dbReference type="ChEBI" id="CHEBI:57540"/>
    </ligand>
</feature>
<evidence type="ECO:0000256" key="4">
    <source>
        <dbReference type="ARBA" id="ARBA00022598"/>
    </source>
</evidence>
<evidence type="ECO:0000256" key="7">
    <source>
        <dbReference type="ARBA" id="ARBA00022763"/>
    </source>
</evidence>
<gene>
    <name evidence="14 17" type="primary">ligA</name>
    <name evidence="17" type="ORF">IFK94_07095</name>
</gene>
<dbReference type="InterPro" id="IPR041663">
    <property type="entry name" value="DisA/LigA_HHH"/>
</dbReference>
<dbReference type="InterPro" id="IPR013839">
    <property type="entry name" value="DNAligase_adenylation"/>
</dbReference>
<dbReference type="HAMAP" id="MF_01588">
    <property type="entry name" value="DNA_ligase_A"/>
    <property type="match status" value="1"/>
</dbReference>
<evidence type="ECO:0000256" key="14">
    <source>
        <dbReference type="HAMAP-Rule" id="MF_01588"/>
    </source>
</evidence>
<organism evidence="17 18">
    <name type="scientific">Candidatus Polarisedimenticola svalbardensis</name>
    <dbReference type="NCBI Taxonomy" id="2886004"/>
    <lineage>
        <taxon>Bacteria</taxon>
        <taxon>Pseudomonadati</taxon>
        <taxon>Acidobacteriota</taxon>
        <taxon>Candidatus Polarisedimenticolia</taxon>
        <taxon>Candidatus Polarisedimenticolales</taxon>
        <taxon>Candidatus Polarisedimenticolaceae</taxon>
        <taxon>Candidatus Polarisedimenticola</taxon>
    </lineage>
</organism>
<dbReference type="FunFam" id="3.30.470.30:FF:000001">
    <property type="entry name" value="DNA ligase"/>
    <property type="match status" value="1"/>
</dbReference>
<evidence type="ECO:0000256" key="9">
    <source>
        <dbReference type="ARBA" id="ARBA00022842"/>
    </source>
</evidence>
<dbReference type="GO" id="GO:0006281">
    <property type="term" value="P:DNA repair"/>
    <property type="evidence" value="ECO:0007669"/>
    <property type="project" value="UniProtKB-KW"/>
</dbReference>
<feature type="binding site" evidence="14">
    <location>
        <position position="289"/>
    </location>
    <ligand>
        <name>NAD(+)</name>
        <dbReference type="ChEBI" id="CHEBI:57540"/>
    </ligand>
</feature>
<evidence type="ECO:0000256" key="8">
    <source>
        <dbReference type="ARBA" id="ARBA00022833"/>
    </source>
</evidence>
<dbReference type="InterPro" id="IPR012340">
    <property type="entry name" value="NA-bd_OB-fold"/>
</dbReference>
<dbReference type="Pfam" id="PF12826">
    <property type="entry name" value="HHH_2"/>
    <property type="match status" value="1"/>
</dbReference>
<dbReference type="InterPro" id="IPR004149">
    <property type="entry name" value="Znf_DNAligase_C4"/>
</dbReference>
<dbReference type="Gene3D" id="2.40.50.140">
    <property type="entry name" value="Nucleic acid-binding proteins"/>
    <property type="match status" value="1"/>
</dbReference>
<dbReference type="Pfam" id="PF01653">
    <property type="entry name" value="DNA_ligase_aden"/>
    <property type="match status" value="1"/>
</dbReference>
<comment type="cofactor">
    <cofactor evidence="14">
        <name>Mg(2+)</name>
        <dbReference type="ChEBI" id="CHEBI:18420"/>
    </cofactor>
    <cofactor evidence="14">
        <name>Mn(2+)</name>
        <dbReference type="ChEBI" id="CHEBI:29035"/>
    </cofactor>
</comment>
<comment type="caution">
    <text evidence="14">Lacks conserved residue(s) required for the propagation of feature annotation.</text>
</comment>
<dbReference type="EC" id="6.5.1.2" evidence="2 14"/>
<dbReference type="InterPro" id="IPR001679">
    <property type="entry name" value="DNA_ligase"/>
</dbReference>
<dbReference type="Pfam" id="PF14520">
    <property type="entry name" value="HHH_5"/>
    <property type="match status" value="1"/>
</dbReference>
<dbReference type="FunFam" id="1.10.150.20:FF:000007">
    <property type="entry name" value="DNA ligase"/>
    <property type="match status" value="1"/>
</dbReference>
<comment type="caution">
    <text evidence="17">The sequence shown here is derived from an EMBL/GenBank/DDBJ whole genome shotgun (WGS) entry which is preliminary data.</text>
</comment>
<dbReference type="PROSITE" id="PS01056">
    <property type="entry name" value="DNA_LIGASE_N2"/>
    <property type="match status" value="1"/>
</dbReference>
<dbReference type="PANTHER" id="PTHR23389:SF9">
    <property type="entry name" value="DNA LIGASE"/>
    <property type="match status" value="1"/>
</dbReference>
<dbReference type="InterPro" id="IPR004150">
    <property type="entry name" value="NAD_DNA_ligase_OB"/>
</dbReference>
<reference evidence="17 18" key="1">
    <citation type="submission" date="2020-08" db="EMBL/GenBank/DDBJ databases">
        <title>Acidobacteriota in marine sediments use diverse sulfur dissimilation pathways.</title>
        <authorList>
            <person name="Wasmund K."/>
        </authorList>
    </citation>
    <scope>NUCLEOTIDE SEQUENCE [LARGE SCALE GENOMIC DNA]</scope>
    <source>
        <strain evidence="17">MAG AM4</strain>
    </source>
</reference>
<comment type="similarity">
    <text evidence="13 14">Belongs to the NAD-dependent DNA ligase family. LigA subfamily.</text>
</comment>
<dbReference type="GO" id="GO:0005829">
    <property type="term" value="C:cytosol"/>
    <property type="evidence" value="ECO:0007669"/>
    <property type="project" value="TreeGrafter"/>
</dbReference>
<keyword evidence="5 14" id="KW-0235">DNA replication</keyword>
<keyword evidence="10 14" id="KW-0520">NAD</keyword>
<feature type="binding site" evidence="14">
    <location>
        <position position="431"/>
    </location>
    <ligand>
        <name>Zn(2+)</name>
        <dbReference type="ChEBI" id="CHEBI:29105"/>
    </ligand>
</feature>
<dbReference type="FunFam" id="1.10.150.20:FF:000006">
    <property type="entry name" value="DNA ligase"/>
    <property type="match status" value="1"/>
</dbReference>
<dbReference type="NCBIfam" id="TIGR00575">
    <property type="entry name" value="dnlj"/>
    <property type="match status" value="1"/>
</dbReference>
<dbReference type="Pfam" id="PF03119">
    <property type="entry name" value="DNA_ligase_ZBD"/>
    <property type="match status" value="1"/>
</dbReference>
<evidence type="ECO:0000259" key="16">
    <source>
        <dbReference type="PROSITE" id="PS50172"/>
    </source>
</evidence>
<dbReference type="InterPro" id="IPR036420">
    <property type="entry name" value="BRCT_dom_sf"/>
</dbReference>
<evidence type="ECO:0000256" key="10">
    <source>
        <dbReference type="ARBA" id="ARBA00023027"/>
    </source>
</evidence>
<keyword evidence="9 14" id="KW-0460">Magnesium</keyword>
<sequence>MRADAKARARAEALRTEIARHRKRYYVDNDPEIADGEYDALEQELLKLESAYPELATSDSPSLRVGGEPAEGIDQFSHTIPMLSLDNAYSGDELREWEKRLIKRLGDSSPSYFVEPKVDGLSIAVHYRDGVLAIGATRGDGETGEDVTANVRTIRSIPLRLTRNIDHLEARGEVFFPRSAFEELNRRRGRTGEALFANPRNAAAGTLRLLDSKITAARRLDCVFYQMAQYDGVMPETHSAGLEILRELGLSTNPLNRSGLDLSEVLEYLDELAEKKAGLDYEIDGVVVKVDDLSHREHAGSTSKFPRWAVAYKYPAEQATTTVLRISVQVGRTGVLTPVAELAPVSLAGSTVSRATLHNQDEIDRKDIRAGDTVWVEKAGEIIPQVIKVNRDCRPKGTRKFTMPDRCPACGSPVVREEEEVAHRCTGQLICPAQRKQALLHYVSRKGMDVQGLGEALVDQLIESGMVRDVADLYSLSQEQLSGLPRMGETSAGNVLDQLEVSRSLSLHRLLFALGVRHVGERAAKVLASAIGSMTALAEAEVGTLEELDEIGPKTAAEVVLFFSREENRDLIARLAAAGVDPVEQVAATAASGSPFAGKTVVITGSLPGRTRHEARDLVESLGGRVSGSVSGKTDFVVAGEAAGSKRVKAEQLGITIISAEEFEAMIATTGGSGNT</sequence>
<dbReference type="CDD" id="cd00114">
    <property type="entry name" value="LIGANc"/>
    <property type="match status" value="1"/>
</dbReference>
<dbReference type="PROSITE" id="PS50172">
    <property type="entry name" value="BRCT"/>
    <property type="match status" value="1"/>
</dbReference>
<keyword evidence="7 14" id="KW-0227">DNA damage</keyword>
<evidence type="ECO:0000256" key="2">
    <source>
        <dbReference type="ARBA" id="ARBA00012722"/>
    </source>
</evidence>
<feature type="binding site" evidence="14">
    <location>
        <position position="313"/>
    </location>
    <ligand>
        <name>NAD(+)</name>
        <dbReference type="ChEBI" id="CHEBI:57540"/>
    </ligand>
</feature>
<feature type="binding site" evidence="14">
    <location>
        <begin position="84"/>
        <end position="85"/>
    </location>
    <ligand>
        <name>NAD(+)</name>
        <dbReference type="ChEBI" id="CHEBI:57540"/>
    </ligand>
</feature>
<dbReference type="Gene3D" id="1.10.287.610">
    <property type="entry name" value="Helix hairpin bin"/>
    <property type="match status" value="1"/>
</dbReference>
<dbReference type="CDD" id="cd17748">
    <property type="entry name" value="BRCT_DNA_ligase_like"/>
    <property type="match status" value="1"/>
</dbReference>
<evidence type="ECO:0000256" key="12">
    <source>
        <dbReference type="ARBA" id="ARBA00034005"/>
    </source>
</evidence>
<comment type="function">
    <text evidence="1 14">DNA ligase that catalyzes the formation of phosphodiester linkages between 5'-phosphoryl and 3'-hydroxyl groups in double-stranded DNA using NAD as a coenzyme and as the energy source for the reaction. It is essential for DNA replication and repair of damaged DNA.</text>
</comment>
<dbReference type="PANTHER" id="PTHR23389">
    <property type="entry name" value="CHROMOSOME TRANSMISSION FIDELITY FACTOR 18"/>
    <property type="match status" value="1"/>
</dbReference>
<protein>
    <recommendedName>
        <fullName evidence="3 14">DNA ligase</fullName>
        <ecNumber evidence="2 14">6.5.1.2</ecNumber>
    </recommendedName>
    <alternativeName>
        <fullName evidence="14">Polydeoxyribonucleotide synthase [NAD(+)]</fullName>
    </alternativeName>
</protein>
<dbReference type="SUPFAM" id="SSF50249">
    <property type="entry name" value="Nucleic acid-binding proteins"/>
    <property type="match status" value="1"/>
</dbReference>
<feature type="binding site" evidence="14">
    <location>
        <position position="410"/>
    </location>
    <ligand>
        <name>Zn(2+)</name>
        <dbReference type="ChEBI" id="CHEBI:29105"/>
    </ligand>
</feature>
<evidence type="ECO:0000256" key="13">
    <source>
        <dbReference type="ARBA" id="ARBA00060881"/>
    </source>
</evidence>
<dbReference type="InterPro" id="IPR033136">
    <property type="entry name" value="DNA_ligase_CS"/>
</dbReference>
<dbReference type="InterPro" id="IPR010994">
    <property type="entry name" value="RuvA_2-like"/>
</dbReference>
<proteinExistence type="inferred from homology"/>
<dbReference type="InterPro" id="IPR001357">
    <property type="entry name" value="BRCT_dom"/>
</dbReference>
<dbReference type="GO" id="GO:0006260">
    <property type="term" value="P:DNA replication"/>
    <property type="evidence" value="ECO:0007669"/>
    <property type="project" value="UniProtKB-KW"/>
</dbReference>
<evidence type="ECO:0000256" key="6">
    <source>
        <dbReference type="ARBA" id="ARBA00022723"/>
    </source>
</evidence>
<evidence type="ECO:0000256" key="5">
    <source>
        <dbReference type="ARBA" id="ARBA00022705"/>
    </source>
</evidence>
<feature type="binding site" evidence="14">
    <location>
        <position position="407"/>
    </location>
    <ligand>
        <name>Zn(2+)</name>
        <dbReference type="ChEBI" id="CHEBI:29105"/>
    </ligand>
</feature>
<dbReference type="NCBIfam" id="NF005932">
    <property type="entry name" value="PRK07956.1"/>
    <property type="match status" value="1"/>
</dbReference>
<evidence type="ECO:0000256" key="1">
    <source>
        <dbReference type="ARBA" id="ARBA00004067"/>
    </source>
</evidence>
<dbReference type="GO" id="GO:0003677">
    <property type="term" value="F:DNA binding"/>
    <property type="evidence" value="ECO:0007669"/>
    <property type="project" value="InterPro"/>
</dbReference>
<evidence type="ECO:0000256" key="3">
    <source>
        <dbReference type="ARBA" id="ARBA00013308"/>
    </source>
</evidence>
<feature type="binding site" evidence="14">
    <location>
        <position position="173"/>
    </location>
    <ligand>
        <name>NAD(+)</name>
        <dbReference type="ChEBI" id="CHEBI:57540"/>
    </ligand>
</feature>
<dbReference type="SUPFAM" id="SSF56091">
    <property type="entry name" value="DNA ligase/mRNA capping enzyme, catalytic domain"/>
    <property type="match status" value="1"/>
</dbReference>
<dbReference type="InterPro" id="IPR013840">
    <property type="entry name" value="DNAligase_N"/>
</dbReference>
<evidence type="ECO:0000313" key="18">
    <source>
        <dbReference type="Proteomes" id="UP000648239"/>
    </source>
</evidence>
<dbReference type="Gene3D" id="3.30.470.30">
    <property type="entry name" value="DNA ligase/mRNA capping enzyme"/>
    <property type="match status" value="1"/>
</dbReference>
<evidence type="ECO:0000256" key="15">
    <source>
        <dbReference type="RuleBase" id="RU000618"/>
    </source>
</evidence>
<dbReference type="Gene3D" id="3.40.50.10190">
    <property type="entry name" value="BRCT domain"/>
    <property type="match status" value="1"/>
</dbReference>
<keyword evidence="14" id="KW-0464">Manganese</keyword>
<comment type="catalytic activity">
    <reaction evidence="12 14 15">
        <text>NAD(+) + (deoxyribonucleotide)n-3'-hydroxyl + 5'-phospho-(deoxyribonucleotide)m = (deoxyribonucleotide)n+m + AMP + beta-nicotinamide D-nucleotide.</text>
        <dbReference type="EC" id="6.5.1.2"/>
    </reaction>
</comment>
<dbReference type="Pfam" id="PF03120">
    <property type="entry name" value="OB_DNA_ligase"/>
    <property type="match status" value="1"/>
</dbReference>
<name>A0A8J6Y833_9BACT</name>
<evidence type="ECO:0000256" key="11">
    <source>
        <dbReference type="ARBA" id="ARBA00023204"/>
    </source>
</evidence>
<dbReference type="SUPFAM" id="SSF52113">
    <property type="entry name" value="BRCT domain"/>
    <property type="match status" value="1"/>
</dbReference>
<keyword evidence="6 14" id="KW-0479">Metal-binding</keyword>
<feature type="active site" description="N6-AMP-lysine intermediate" evidence="14">
    <location>
        <position position="117"/>
    </location>
</feature>
<dbReference type="GO" id="GO:0046872">
    <property type="term" value="F:metal ion binding"/>
    <property type="evidence" value="ECO:0007669"/>
    <property type="project" value="UniProtKB-KW"/>
</dbReference>
<dbReference type="SMART" id="SM00292">
    <property type="entry name" value="BRCT"/>
    <property type="match status" value="1"/>
</dbReference>
<dbReference type="FunFam" id="2.40.50.140:FF:000012">
    <property type="entry name" value="DNA ligase"/>
    <property type="match status" value="1"/>
</dbReference>
<dbReference type="PROSITE" id="PS01055">
    <property type="entry name" value="DNA_LIGASE_N1"/>
    <property type="match status" value="1"/>
</dbReference>
<dbReference type="InterPro" id="IPR003583">
    <property type="entry name" value="Hlx-hairpin-Hlx_DNA-bd_motif"/>
</dbReference>
<dbReference type="AlphaFoldDB" id="A0A8J6Y833"/>
<feature type="binding site" evidence="14">
    <location>
        <begin position="35"/>
        <end position="39"/>
    </location>
    <ligand>
        <name>NAD(+)</name>
        <dbReference type="ChEBI" id="CHEBI:57540"/>
    </ligand>
</feature>
<dbReference type="Gene3D" id="1.10.150.20">
    <property type="entry name" value="5' to 3' exonuclease, C-terminal subdomain"/>
    <property type="match status" value="2"/>
</dbReference>
<evidence type="ECO:0000313" key="17">
    <source>
        <dbReference type="EMBL" id="MBD3867871.1"/>
    </source>
</evidence>
<accession>A0A8J6Y833</accession>
<dbReference type="Proteomes" id="UP000648239">
    <property type="component" value="Unassembled WGS sequence"/>
</dbReference>
<keyword evidence="8 14" id="KW-0862">Zinc</keyword>
<dbReference type="GO" id="GO:0003911">
    <property type="term" value="F:DNA ligase (NAD+) activity"/>
    <property type="evidence" value="ECO:0007669"/>
    <property type="project" value="UniProtKB-UniRule"/>
</dbReference>